<dbReference type="Gene3D" id="3.40.50.880">
    <property type="match status" value="1"/>
</dbReference>
<comment type="subcellular location">
    <subcellularLocation>
        <location evidence="10">Cytoplasm</location>
    </subcellularLocation>
</comment>
<evidence type="ECO:0000256" key="2">
    <source>
        <dbReference type="ARBA" id="ARBA00011152"/>
    </source>
</evidence>
<feature type="active site" description="Nucleophile" evidence="10 11">
    <location>
        <position position="79"/>
    </location>
</feature>
<dbReference type="KEGG" id="bvq:FHE72_20595"/>
<protein>
    <recommendedName>
        <fullName evidence="10">Imidazole glycerol phosphate synthase subunit HisH</fullName>
        <ecNumber evidence="10">4.3.2.10</ecNumber>
    </recommendedName>
    <alternativeName>
        <fullName evidence="10">IGP synthase glutaminase subunit</fullName>
        <ecNumber evidence="10">3.5.1.2</ecNumber>
    </alternativeName>
    <alternativeName>
        <fullName evidence="10">IGP synthase subunit HisH</fullName>
    </alternativeName>
    <alternativeName>
        <fullName evidence="10">ImGP synthase subunit HisH</fullName>
        <shortName evidence="10">IGPS subunit HisH</shortName>
    </alternativeName>
</protein>
<dbReference type="GO" id="GO:0016829">
    <property type="term" value="F:lyase activity"/>
    <property type="evidence" value="ECO:0007669"/>
    <property type="project" value="UniProtKB-KW"/>
</dbReference>
<keyword evidence="6 10" id="KW-0368">Histidine biosynthesis</keyword>
<dbReference type="PANTHER" id="PTHR42701:SF1">
    <property type="entry name" value="IMIDAZOLE GLYCEROL PHOSPHATE SYNTHASE SUBUNIT HISH"/>
    <property type="match status" value="1"/>
</dbReference>
<dbReference type="GO" id="GO:0000105">
    <property type="term" value="P:L-histidine biosynthetic process"/>
    <property type="evidence" value="ECO:0007669"/>
    <property type="project" value="UniProtKB-UniRule"/>
</dbReference>
<evidence type="ECO:0000256" key="3">
    <source>
        <dbReference type="ARBA" id="ARBA00022605"/>
    </source>
</evidence>
<evidence type="ECO:0000256" key="5">
    <source>
        <dbReference type="ARBA" id="ARBA00022962"/>
    </source>
</evidence>
<reference evidence="13 14" key="1">
    <citation type="submission" date="2019-06" db="EMBL/GenBank/DDBJ databases">
        <title>An operon consisting of a P-type ATPase gene and a transcriptional regular gene given the different cadmium resistance in Bacillus vietamensis 151-6 and Bacillus marisflavi 151-25.</title>
        <authorList>
            <person name="Yu X."/>
        </authorList>
    </citation>
    <scope>NUCLEOTIDE SEQUENCE [LARGE SCALE GENOMIC DNA]</scope>
    <source>
        <strain evidence="13 14">151-6</strain>
    </source>
</reference>
<dbReference type="SUPFAM" id="SSF52317">
    <property type="entry name" value="Class I glutamine amidotransferase-like"/>
    <property type="match status" value="1"/>
</dbReference>
<dbReference type="PROSITE" id="PS51273">
    <property type="entry name" value="GATASE_TYPE_1"/>
    <property type="match status" value="1"/>
</dbReference>
<dbReference type="EC" id="3.5.1.2" evidence="10"/>
<keyword evidence="4 10" id="KW-0378">Hydrolase</keyword>
<dbReference type="PIRSF" id="PIRSF000495">
    <property type="entry name" value="Amidotransf_hisH"/>
    <property type="match status" value="1"/>
</dbReference>
<dbReference type="HAMAP" id="MF_00278">
    <property type="entry name" value="HisH"/>
    <property type="match status" value="1"/>
</dbReference>
<evidence type="ECO:0000256" key="10">
    <source>
        <dbReference type="HAMAP-Rule" id="MF_00278"/>
    </source>
</evidence>
<dbReference type="GO" id="GO:0004359">
    <property type="term" value="F:glutaminase activity"/>
    <property type="evidence" value="ECO:0007669"/>
    <property type="project" value="UniProtKB-EC"/>
</dbReference>
<feature type="active site" evidence="10 11">
    <location>
        <position position="189"/>
    </location>
</feature>
<dbReference type="NCBIfam" id="TIGR01855">
    <property type="entry name" value="IMP_synth_hisH"/>
    <property type="match status" value="1"/>
</dbReference>
<name>A0A6I6UT41_9BACI</name>
<evidence type="ECO:0000313" key="13">
    <source>
        <dbReference type="EMBL" id="QHE63139.1"/>
    </source>
</evidence>
<evidence type="ECO:0000256" key="11">
    <source>
        <dbReference type="PIRSR" id="PIRSR000495-1"/>
    </source>
</evidence>
<evidence type="ECO:0000256" key="1">
    <source>
        <dbReference type="ARBA" id="ARBA00005091"/>
    </source>
</evidence>
<keyword evidence="10" id="KW-0963">Cytoplasm</keyword>
<sequence>MIGIVDYGMGNLFSVSKALERLNVPYFISDVQEELLSADGLILPGVGAFKDAMSLLEATHLKETILTFAESGKPLLGICLGMQLLFEESKENGTTKGLALLPGEVFRIPKEDREGNAYKVPHMGWNLLRFQKSSTLLEGLTEGYVYFVHSYYVHEGSKDVIAASTEYARVEIPAVVSRGNIYGMQFHPEKSGGLGMQLLENFTKRVKERVS</sequence>
<dbReference type="InterPro" id="IPR017926">
    <property type="entry name" value="GATASE"/>
</dbReference>
<gene>
    <name evidence="10 13" type="primary">hisH</name>
    <name evidence="13" type="ORF">FHE72_20595</name>
</gene>
<evidence type="ECO:0000256" key="9">
    <source>
        <dbReference type="ARBA" id="ARBA00049534"/>
    </source>
</evidence>
<keyword evidence="5 10" id="KW-0315">Glutamine amidotransferase</keyword>
<dbReference type="EC" id="4.3.2.10" evidence="10"/>
<dbReference type="Proteomes" id="UP000465062">
    <property type="component" value="Chromosome"/>
</dbReference>
<evidence type="ECO:0000256" key="8">
    <source>
        <dbReference type="ARBA" id="ARBA00047838"/>
    </source>
</evidence>
<dbReference type="PANTHER" id="PTHR42701">
    <property type="entry name" value="IMIDAZOLE GLYCEROL PHOSPHATE SYNTHASE SUBUNIT HISH"/>
    <property type="match status" value="1"/>
</dbReference>
<dbReference type="GO" id="GO:0000107">
    <property type="term" value="F:imidazoleglycerol-phosphate synthase activity"/>
    <property type="evidence" value="ECO:0007669"/>
    <property type="project" value="UniProtKB-UniRule"/>
</dbReference>
<dbReference type="UniPathway" id="UPA00031">
    <property type="reaction ID" value="UER00010"/>
</dbReference>
<comment type="catalytic activity">
    <reaction evidence="9 10">
        <text>L-glutamine + H2O = L-glutamate + NH4(+)</text>
        <dbReference type="Rhea" id="RHEA:15889"/>
        <dbReference type="ChEBI" id="CHEBI:15377"/>
        <dbReference type="ChEBI" id="CHEBI:28938"/>
        <dbReference type="ChEBI" id="CHEBI:29985"/>
        <dbReference type="ChEBI" id="CHEBI:58359"/>
        <dbReference type="EC" id="3.5.1.2"/>
    </reaction>
</comment>
<dbReference type="CDD" id="cd01748">
    <property type="entry name" value="GATase1_IGP_Synthase"/>
    <property type="match status" value="1"/>
</dbReference>
<accession>A0A6I6UT41</accession>
<comment type="pathway">
    <text evidence="1 10">Amino-acid biosynthesis; L-histidine biosynthesis; L-histidine from 5-phospho-alpha-D-ribose 1-diphosphate: step 5/9.</text>
</comment>
<proteinExistence type="inferred from homology"/>
<evidence type="ECO:0000256" key="4">
    <source>
        <dbReference type="ARBA" id="ARBA00022801"/>
    </source>
</evidence>
<dbReference type="InterPro" id="IPR010139">
    <property type="entry name" value="Imidazole-glycPsynth_HisH"/>
</dbReference>
<evidence type="ECO:0000256" key="6">
    <source>
        <dbReference type="ARBA" id="ARBA00023102"/>
    </source>
</evidence>
<dbReference type="GO" id="GO:0005737">
    <property type="term" value="C:cytoplasm"/>
    <property type="evidence" value="ECO:0007669"/>
    <property type="project" value="UniProtKB-SubCell"/>
</dbReference>
<organism evidence="13 14">
    <name type="scientific">Rossellomorea vietnamensis</name>
    <dbReference type="NCBI Taxonomy" id="218284"/>
    <lineage>
        <taxon>Bacteria</taxon>
        <taxon>Bacillati</taxon>
        <taxon>Bacillota</taxon>
        <taxon>Bacilli</taxon>
        <taxon>Bacillales</taxon>
        <taxon>Bacillaceae</taxon>
        <taxon>Rossellomorea</taxon>
    </lineage>
</organism>
<dbReference type="PROSITE" id="PS51274">
    <property type="entry name" value="GATASE_COBBQ"/>
    <property type="match status" value="1"/>
</dbReference>
<dbReference type="Pfam" id="PF00117">
    <property type="entry name" value="GATase"/>
    <property type="match status" value="1"/>
</dbReference>
<dbReference type="RefSeq" id="WP_159362840.1">
    <property type="nucleotide sequence ID" value="NZ_CP047394.1"/>
</dbReference>
<keyword evidence="7 10" id="KW-0456">Lyase</keyword>
<feature type="active site" evidence="10 11">
    <location>
        <position position="187"/>
    </location>
</feature>
<evidence type="ECO:0000259" key="12">
    <source>
        <dbReference type="Pfam" id="PF00117"/>
    </source>
</evidence>
<dbReference type="EMBL" id="CP047394">
    <property type="protein sequence ID" value="QHE63139.1"/>
    <property type="molecule type" value="Genomic_DNA"/>
</dbReference>
<dbReference type="InterPro" id="IPR029062">
    <property type="entry name" value="Class_I_gatase-like"/>
</dbReference>
<comment type="subunit">
    <text evidence="2 10">Heterodimer of HisH and HisF.</text>
</comment>
<comment type="catalytic activity">
    <reaction evidence="8 10">
        <text>5-[(5-phospho-1-deoxy-D-ribulos-1-ylimino)methylamino]-1-(5-phospho-beta-D-ribosyl)imidazole-4-carboxamide + L-glutamine = D-erythro-1-(imidazol-4-yl)glycerol 3-phosphate + 5-amino-1-(5-phospho-beta-D-ribosyl)imidazole-4-carboxamide + L-glutamate + H(+)</text>
        <dbReference type="Rhea" id="RHEA:24793"/>
        <dbReference type="ChEBI" id="CHEBI:15378"/>
        <dbReference type="ChEBI" id="CHEBI:29985"/>
        <dbReference type="ChEBI" id="CHEBI:58278"/>
        <dbReference type="ChEBI" id="CHEBI:58359"/>
        <dbReference type="ChEBI" id="CHEBI:58475"/>
        <dbReference type="ChEBI" id="CHEBI:58525"/>
        <dbReference type="EC" id="4.3.2.10"/>
    </reaction>
</comment>
<keyword evidence="3 10" id="KW-0028">Amino-acid biosynthesis</keyword>
<evidence type="ECO:0000313" key="14">
    <source>
        <dbReference type="Proteomes" id="UP000465062"/>
    </source>
</evidence>
<dbReference type="AlphaFoldDB" id="A0A6I6UT41"/>
<comment type="function">
    <text evidence="10">IGPS catalyzes the conversion of PRFAR and glutamine to IGP, AICAR and glutamate. The HisH subunit catalyzes the hydrolysis of glutamine to glutamate and ammonia as part of the synthesis of IGP and AICAR. The resulting ammonia molecule is channeled to the active site of HisF.</text>
</comment>
<feature type="domain" description="Glutamine amidotransferase" evidence="12">
    <location>
        <begin position="4"/>
        <end position="203"/>
    </location>
</feature>
<evidence type="ECO:0000256" key="7">
    <source>
        <dbReference type="ARBA" id="ARBA00023239"/>
    </source>
</evidence>